<accession>A0ABM4A2S9</accession>
<organism evidence="1 2">
    <name type="scientific">Ziziphus jujuba</name>
    <name type="common">Chinese jujube</name>
    <name type="synonym">Ziziphus sativa</name>
    <dbReference type="NCBI Taxonomy" id="326968"/>
    <lineage>
        <taxon>Eukaryota</taxon>
        <taxon>Viridiplantae</taxon>
        <taxon>Streptophyta</taxon>
        <taxon>Embryophyta</taxon>
        <taxon>Tracheophyta</taxon>
        <taxon>Spermatophyta</taxon>
        <taxon>Magnoliopsida</taxon>
        <taxon>eudicotyledons</taxon>
        <taxon>Gunneridae</taxon>
        <taxon>Pentapetalae</taxon>
        <taxon>rosids</taxon>
        <taxon>fabids</taxon>
        <taxon>Rosales</taxon>
        <taxon>Rhamnaceae</taxon>
        <taxon>Paliureae</taxon>
        <taxon>Ziziphus</taxon>
    </lineage>
</organism>
<sequence>MAHTQSDETSSTSKSIPTVPIQSKPTYMVKAIHGQTLIAFNVASQAPLKLTDSTYFPWHAQFDSLRNAYDLYGYLDGFTPYNLLLNALQASLTPKISHLVSGAKTSAEVWTKLATQFAKLSRSHIMSLRQRLIKQQGHRSVLEYLLDIKTAANELALLHMPVIDEDLILYVLNGLALDFKDISTAFRTRDNSVSFDDLHE</sequence>
<evidence type="ECO:0000313" key="1">
    <source>
        <dbReference type="Proteomes" id="UP001652623"/>
    </source>
</evidence>
<reference evidence="2" key="1">
    <citation type="submission" date="2025-08" db="UniProtKB">
        <authorList>
            <consortium name="RefSeq"/>
        </authorList>
    </citation>
    <scope>IDENTIFICATION</scope>
    <source>
        <tissue evidence="2">Seedling</tissue>
    </source>
</reference>
<dbReference type="Pfam" id="PF14223">
    <property type="entry name" value="Retrotran_gag_2"/>
    <property type="match status" value="1"/>
</dbReference>
<dbReference type="PANTHER" id="PTHR47481">
    <property type="match status" value="1"/>
</dbReference>
<keyword evidence="1" id="KW-1185">Reference proteome</keyword>
<name>A0ABM4A2S9_ZIZJJ</name>
<protein>
    <submittedName>
        <fullName evidence="2">Uncharacterized protein LOC132800778</fullName>
    </submittedName>
</protein>
<dbReference type="RefSeq" id="XP_060671035.1">
    <property type="nucleotide sequence ID" value="XM_060815052.1"/>
</dbReference>
<dbReference type="GeneID" id="132800778"/>
<evidence type="ECO:0000313" key="2">
    <source>
        <dbReference type="RefSeq" id="XP_060671035.1"/>
    </source>
</evidence>
<proteinExistence type="predicted"/>
<dbReference type="PANTHER" id="PTHR47481:SF9">
    <property type="entry name" value="RETROTRANSPOSON GAG DOMAIN-CONTAINING PROTEIN"/>
    <property type="match status" value="1"/>
</dbReference>
<gene>
    <name evidence="2" type="primary">LOC132800778</name>
</gene>
<dbReference type="Proteomes" id="UP001652623">
    <property type="component" value="Chromosome 2"/>
</dbReference>